<dbReference type="AlphaFoldDB" id="A0A8D4J1Y3"/>
<accession>A0A8D4J1Y3</accession>
<dbReference type="PANTHER" id="PTHR30086">
    <property type="entry name" value="ARGININE EXPORTER PROTEIN ARGO"/>
    <property type="match status" value="1"/>
</dbReference>
<dbReference type="EMBL" id="CP022011">
    <property type="protein sequence ID" value="QDJ14569.1"/>
    <property type="molecule type" value="Genomic_DNA"/>
</dbReference>
<keyword evidence="5" id="KW-0472">Membrane</keyword>
<keyword evidence="4" id="KW-1133">Transmembrane helix</keyword>
<evidence type="ECO:0000256" key="2">
    <source>
        <dbReference type="ARBA" id="ARBA00022475"/>
    </source>
</evidence>
<organism evidence="6 7">
    <name type="scientific">Mergibacter septicus</name>
    <dbReference type="NCBI Taxonomy" id="221402"/>
    <lineage>
        <taxon>Bacteria</taxon>
        <taxon>Pseudomonadati</taxon>
        <taxon>Pseudomonadota</taxon>
        <taxon>Gammaproteobacteria</taxon>
        <taxon>Pasteurellales</taxon>
        <taxon>Pasteurellaceae</taxon>
        <taxon>Mergibacter</taxon>
    </lineage>
</organism>
<gene>
    <name evidence="6" type="ORF">CEP48_03665</name>
</gene>
<dbReference type="InterPro" id="IPR001123">
    <property type="entry name" value="LeuE-type"/>
</dbReference>
<reference evidence="6" key="1">
    <citation type="submission" date="2017-06" db="EMBL/GenBank/DDBJ databases">
        <title>Genome sequencing of pathogenic and non-pathogenic strains within Bisgaard taxon 40.</title>
        <authorList>
            <person name="Ladner J.T."/>
            <person name="Lovett S.P."/>
            <person name="Koroleva G."/>
            <person name="Lorch J.M."/>
        </authorList>
    </citation>
    <scope>NUCLEOTIDE SEQUENCE</scope>
    <source>
        <strain evidence="6">27576-1-I1</strain>
    </source>
</reference>
<evidence type="ECO:0000256" key="4">
    <source>
        <dbReference type="ARBA" id="ARBA00022989"/>
    </source>
</evidence>
<comment type="subcellular location">
    <subcellularLocation>
        <location evidence="1">Cell membrane</location>
        <topology evidence="1">Multi-pass membrane protein</topology>
    </subcellularLocation>
</comment>
<evidence type="ECO:0000256" key="5">
    <source>
        <dbReference type="ARBA" id="ARBA00023136"/>
    </source>
</evidence>
<dbReference type="Proteomes" id="UP000955338">
    <property type="component" value="Chromosome"/>
</dbReference>
<keyword evidence="3" id="KW-0812">Transmembrane</keyword>
<evidence type="ECO:0000256" key="3">
    <source>
        <dbReference type="ARBA" id="ARBA00022692"/>
    </source>
</evidence>
<evidence type="ECO:0000313" key="6">
    <source>
        <dbReference type="EMBL" id="QDJ14569.1"/>
    </source>
</evidence>
<name>A0A8D4J1Y3_9PAST</name>
<dbReference type="PANTHER" id="PTHR30086:SF19">
    <property type="entry name" value="THREONINE EFFLUX PROTEIN"/>
    <property type="match status" value="1"/>
</dbReference>
<keyword evidence="7" id="KW-1185">Reference proteome</keyword>
<dbReference type="GO" id="GO:0005886">
    <property type="term" value="C:plasma membrane"/>
    <property type="evidence" value="ECO:0007669"/>
    <property type="project" value="UniProtKB-SubCell"/>
</dbReference>
<proteinExistence type="predicted"/>
<keyword evidence="2" id="KW-1003">Cell membrane</keyword>
<dbReference type="GO" id="GO:0015171">
    <property type="term" value="F:amino acid transmembrane transporter activity"/>
    <property type="evidence" value="ECO:0007669"/>
    <property type="project" value="TreeGrafter"/>
</dbReference>
<evidence type="ECO:0000313" key="7">
    <source>
        <dbReference type="Proteomes" id="UP000955338"/>
    </source>
</evidence>
<sequence>MLWNILFVHLIGLMTPGPDFFYITKTSTGSSRRNAICAVVGITIGVCFWAASAILGLAILLHNNPELHGIIVLLGGSYLTYIGSKMLRSKQKVVFSALTEVEINRQTSWWHEIIKGLMVNLSNAKVVIYFSSVMSLYLSGLNGIEQILIVFFLIIVETFLYFYLVAILFSHKIAKHLYATYSLWLDRFAGIVFSCFGGYLIYTAYGYFML</sequence>
<dbReference type="Pfam" id="PF01810">
    <property type="entry name" value="LysE"/>
    <property type="match status" value="1"/>
</dbReference>
<evidence type="ECO:0000256" key="1">
    <source>
        <dbReference type="ARBA" id="ARBA00004651"/>
    </source>
</evidence>
<protein>
    <submittedName>
        <fullName evidence="6">Uncharacterized protein</fullName>
    </submittedName>
</protein>